<keyword evidence="3" id="KW-1185">Reference proteome</keyword>
<sequence length="100" mass="11998">MGDKENKNDKEQLELSALYKRAYNDAELVINQFPNLIDKMERPKGEPSEYTRGFEDRISEHRKVQELIKNNPYQRMNQRYGIERQATDKPKEKPKDDRNK</sequence>
<dbReference type="EMBL" id="JSVA01000004">
    <property type="protein sequence ID" value="KOF04142.1"/>
    <property type="molecule type" value="Genomic_DNA"/>
</dbReference>
<evidence type="ECO:0000313" key="2">
    <source>
        <dbReference type="EMBL" id="KOF04142.1"/>
    </source>
</evidence>
<dbReference type="OrthoDB" id="982784at2"/>
<accession>A0A0L8APN9</accession>
<dbReference type="RefSeq" id="WP_053222380.1">
    <property type="nucleotide sequence ID" value="NZ_JSVA01000004.1"/>
</dbReference>
<reference evidence="3" key="1">
    <citation type="submission" date="2014-11" db="EMBL/GenBank/DDBJ databases">
        <title>Genome sequencing of Roseivirga sp. D-25.</title>
        <authorList>
            <person name="Selvaratnam C."/>
            <person name="Thevarajoo S."/>
            <person name="Goh K.M."/>
            <person name="Eee R."/>
            <person name="Chan K.-G."/>
            <person name="Chong C.S."/>
        </authorList>
    </citation>
    <scope>NUCLEOTIDE SEQUENCE [LARGE SCALE GENOMIC DNA]</scope>
    <source>
        <strain evidence="3">D-25</strain>
    </source>
</reference>
<feature type="compositionally biased region" description="Basic and acidic residues" evidence="1">
    <location>
        <begin position="81"/>
        <end position="100"/>
    </location>
</feature>
<evidence type="ECO:0000313" key="3">
    <source>
        <dbReference type="Proteomes" id="UP000036908"/>
    </source>
</evidence>
<dbReference type="AlphaFoldDB" id="A0A0L8APN9"/>
<gene>
    <name evidence="2" type="ORF">OB69_03955</name>
</gene>
<dbReference type="Proteomes" id="UP000036908">
    <property type="component" value="Unassembled WGS sequence"/>
</dbReference>
<evidence type="ECO:0000256" key="1">
    <source>
        <dbReference type="SAM" id="MobiDB-lite"/>
    </source>
</evidence>
<name>A0A0L8APN9_9BACT</name>
<dbReference type="PATRIC" id="fig|1566026.4.peg.2560"/>
<feature type="region of interest" description="Disordered" evidence="1">
    <location>
        <begin position="69"/>
        <end position="100"/>
    </location>
</feature>
<protein>
    <submittedName>
        <fullName evidence="2">Uncharacterized protein</fullName>
    </submittedName>
</protein>
<organism evidence="2 3">
    <name type="scientific">Roseivirga seohaensis subsp. aquiponti</name>
    <dbReference type="NCBI Taxonomy" id="1566026"/>
    <lineage>
        <taxon>Bacteria</taxon>
        <taxon>Pseudomonadati</taxon>
        <taxon>Bacteroidota</taxon>
        <taxon>Cytophagia</taxon>
        <taxon>Cytophagales</taxon>
        <taxon>Roseivirgaceae</taxon>
        <taxon>Roseivirga</taxon>
    </lineage>
</organism>
<proteinExistence type="predicted"/>
<comment type="caution">
    <text evidence="2">The sequence shown here is derived from an EMBL/GenBank/DDBJ whole genome shotgun (WGS) entry which is preliminary data.</text>
</comment>